<dbReference type="Gene3D" id="1.10.10.60">
    <property type="entry name" value="Homeodomain-like"/>
    <property type="match status" value="1"/>
</dbReference>
<keyword evidence="1" id="KW-0175">Coiled coil</keyword>
<evidence type="ECO:0000256" key="2">
    <source>
        <dbReference type="SAM" id="Phobius"/>
    </source>
</evidence>
<organism evidence="3 4">
    <name type="scientific">Lebetimonas natsushimae</name>
    <dbReference type="NCBI Taxonomy" id="1936991"/>
    <lineage>
        <taxon>Bacteria</taxon>
        <taxon>Pseudomonadati</taxon>
        <taxon>Campylobacterota</taxon>
        <taxon>Epsilonproteobacteria</taxon>
        <taxon>Nautiliales</taxon>
        <taxon>Nautiliaceae</taxon>
        <taxon>Lebetimonas</taxon>
    </lineage>
</organism>
<evidence type="ECO:0000313" key="4">
    <source>
        <dbReference type="Proteomes" id="UP000217944"/>
    </source>
</evidence>
<dbReference type="Pfam" id="PF19610">
    <property type="entry name" value="DUF6115"/>
    <property type="match status" value="1"/>
</dbReference>
<evidence type="ECO:0000256" key="1">
    <source>
        <dbReference type="SAM" id="Coils"/>
    </source>
</evidence>
<dbReference type="AlphaFoldDB" id="A0A292YEN3"/>
<feature type="coiled-coil region" evidence="1">
    <location>
        <begin position="27"/>
        <end position="102"/>
    </location>
</feature>
<dbReference type="Proteomes" id="UP000217944">
    <property type="component" value="Unassembled WGS sequence"/>
</dbReference>
<dbReference type="RefSeq" id="WP_096259002.1">
    <property type="nucleotide sequence ID" value="NZ_BDME01000002.1"/>
</dbReference>
<keyword evidence="2" id="KW-1133">Transmembrane helix</keyword>
<sequence length="155" mass="18255">MDKLTLIMFIGLSGFMLFLFFYIINRDKITENKLAGLELSLEEINQEIYKLKKEVKNLKQNSGLEEIEPIIEEVVDSIKKVEKKYFIKLNEIEEKINILENNSKKKIFDFSNINTQDEERIKNLYKNGYSIEEISRELRIPAGEIELVLKFSNLS</sequence>
<reference evidence="3 4" key="1">
    <citation type="journal article" date="2017" name="Syst. Appl. Microbiol.">
        <title>Lebetimonas natsushimae sp. nov., a novel strictly anaerobic, moderately thermophilic chemoautotroph isolated from a deep-sea hydrothermal vent polychaete nest in the Mid-Okinawa Trough.</title>
        <authorList>
            <person name="Nagata R."/>
            <person name="Takaki Y."/>
            <person name="Tame A."/>
            <person name="Nunoura T."/>
            <person name="Muto H."/>
            <person name="Mino S."/>
            <person name="Sawayama S."/>
            <person name="Takai K."/>
            <person name="Nakagawa S."/>
        </authorList>
    </citation>
    <scope>NUCLEOTIDE SEQUENCE [LARGE SCALE GENOMIC DNA]</scope>
    <source>
        <strain evidence="3 4">HS1857</strain>
    </source>
</reference>
<gene>
    <name evidence="3" type="ORF">LNAT_P1008</name>
</gene>
<keyword evidence="4" id="KW-1185">Reference proteome</keyword>
<protein>
    <recommendedName>
        <fullName evidence="5">Helix-turn-helix domain-containing protein</fullName>
    </recommendedName>
</protein>
<evidence type="ECO:0000313" key="3">
    <source>
        <dbReference type="EMBL" id="GAX87711.1"/>
    </source>
</evidence>
<keyword evidence="2" id="KW-0472">Membrane</keyword>
<evidence type="ECO:0008006" key="5">
    <source>
        <dbReference type="Google" id="ProtNLM"/>
    </source>
</evidence>
<dbReference type="InterPro" id="IPR046118">
    <property type="entry name" value="DUF6115"/>
</dbReference>
<dbReference type="EMBL" id="BDME01000002">
    <property type="protein sequence ID" value="GAX87711.1"/>
    <property type="molecule type" value="Genomic_DNA"/>
</dbReference>
<comment type="caution">
    <text evidence="3">The sequence shown here is derived from an EMBL/GenBank/DDBJ whole genome shotgun (WGS) entry which is preliminary data.</text>
</comment>
<feature type="transmembrane region" description="Helical" evidence="2">
    <location>
        <begin position="6"/>
        <end position="24"/>
    </location>
</feature>
<keyword evidence="2" id="KW-0812">Transmembrane</keyword>
<dbReference type="OrthoDB" id="5323038at2"/>
<name>A0A292YEN3_9BACT</name>
<accession>A0A292YEN3</accession>
<proteinExistence type="predicted"/>